<feature type="transmembrane region" description="Helical" evidence="2">
    <location>
        <begin position="388"/>
        <end position="411"/>
    </location>
</feature>
<accession>A0A401JED6</accession>
<proteinExistence type="predicted"/>
<feature type="transmembrane region" description="Helical" evidence="2">
    <location>
        <begin position="238"/>
        <end position="261"/>
    </location>
</feature>
<dbReference type="GO" id="GO:0009060">
    <property type="term" value="P:aerobic respiration"/>
    <property type="evidence" value="ECO:0007669"/>
    <property type="project" value="InterPro"/>
</dbReference>
<keyword evidence="1" id="KW-0679">Respiratory chain</keyword>
<keyword evidence="5" id="KW-1185">Reference proteome</keyword>
<dbReference type="GO" id="GO:0016020">
    <property type="term" value="C:membrane"/>
    <property type="evidence" value="ECO:0007669"/>
    <property type="project" value="InterPro"/>
</dbReference>
<keyword evidence="2" id="KW-0472">Membrane</keyword>
<name>A0A401JED6_9PROT</name>
<dbReference type="GO" id="GO:0020037">
    <property type="term" value="F:heme binding"/>
    <property type="evidence" value="ECO:0007669"/>
    <property type="project" value="InterPro"/>
</dbReference>
<dbReference type="GO" id="GO:0004129">
    <property type="term" value="F:cytochrome-c oxidase activity"/>
    <property type="evidence" value="ECO:0007669"/>
    <property type="project" value="InterPro"/>
</dbReference>
<feature type="domain" description="Cytochrome oxidase subunit I profile" evidence="3">
    <location>
        <begin position="1"/>
        <end position="472"/>
    </location>
</feature>
<dbReference type="Proteomes" id="UP000286806">
    <property type="component" value="Unassembled WGS sequence"/>
</dbReference>
<protein>
    <submittedName>
        <fullName evidence="4">Nitric-oxide reductase subunit B</fullName>
    </submittedName>
</protein>
<feature type="transmembrane region" description="Helical" evidence="2">
    <location>
        <begin position="61"/>
        <end position="79"/>
    </location>
</feature>
<sequence length="472" mass="52828">MKKEKIMKYQSQKVAKPYFIAALALFVGQIVFGLIAGLQYLHGTFLFPELPFDVTRMSHTNLLIVWLLMTFMGAAYFIVPEEAQTELYSPRLALVTFWVFLIAAALTIVAYLFVDYAHLAAITGNAILPTMGRGYLEQPLPTKIGIVLVALSLLFNVTMTLIKGRKTSINLILVGSLWGLALLFLPAFYFPHDTVKASYAWWWVVHGWVEGDWELILGALLGFILIKMTGVDREIVEKWLYIIVAMTLISGLIGIGHHYYYTGAPSYWIWLGSIFSALEPIPFILLIAFSFKMLLQRRREHPNKAAMLWALGTPIMAFLGAGLWGFMITLAPAQYYMHGTNFTAAHGHLAFFGAYAMISLAIISYAMPLLRGRTANSAAAQRWEIAGFWIMVLSMLGIALALTGAGIVTVILQRAADDPMPFMQVQDKARVFFWVREFAGVGFFIGLLVYLRSFFIAGEYEYASEMKQALAA</sequence>
<organism evidence="4 5">
    <name type="scientific">Sulfuriferula multivorans</name>
    <dbReference type="NCBI Taxonomy" id="1559896"/>
    <lineage>
        <taxon>Bacteria</taxon>
        <taxon>Pseudomonadati</taxon>
        <taxon>Pseudomonadota</taxon>
        <taxon>Betaproteobacteria</taxon>
        <taxon>Nitrosomonadales</taxon>
        <taxon>Sulfuricellaceae</taxon>
        <taxon>Sulfuriferula</taxon>
    </lineage>
</organism>
<feature type="transmembrane region" description="Helical" evidence="2">
    <location>
        <begin position="348"/>
        <end position="367"/>
    </location>
</feature>
<dbReference type="InterPro" id="IPR023616">
    <property type="entry name" value="Cyt_c_oxase-like_su1_dom"/>
</dbReference>
<evidence type="ECO:0000259" key="3">
    <source>
        <dbReference type="PROSITE" id="PS50855"/>
    </source>
</evidence>
<feature type="transmembrane region" description="Helical" evidence="2">
    <location>
        <begin position="20"/>
        <end position="41"/>
    </location>
</feature>
<evidence type="ECO:0000313" key="5">
    <source>
        <dbReference type="Proteomes" id="UP000286806"/>
    </source>
</evidence>
<dbReference type="AlphaFoldDB" id="A0A401JED6"/>
<dbReference type="SUPFAM" id="SSF81442">
    <property type="entry name" value="Cytochrome c oxidase subunit I-like"/>
    <property type="match status" value="1"/>
</dbReference>
<gene>
    <name evidence="4" type="ORF">SFMTTN_1797</name>
</gene>
<dbReference type="Pfam" id="PF00115">
    <property type="entry name" value="COX1"/>
    <property type="match status" value="1"/>
</dbReference>
<dbReference type="PROSITE" id="PS50855">
    <property type="entry name" value="COX1"/>
    <property type="match status" value="1"/>
</dbReference>
<dbReference type="GO" id="GO:0022904">
    <property type="term" value="P:respiratory electron transport chain"/>
    <property type="evidence" value="ECO:0007669"/>
    <property type="project" value="TreeGrafter"/>
</dbReference>
<evidence type="ECO:0000313" key="4">
    <source>
        <dbReference type="EMBL" id="GBL45985.1"/>
    </source>
</evidence>
<evidence type="ECO:0000256" key="2">
    <source>
        <dbReference type="SAM" id="Phobius"/>
    </source>
</evidence>
<feature type="transmembrane region" description="Helical" evidence="2">
    <location>
        <begin position="267"/>
        <end position="295"/>
    </location>
</feature>
<comment type="caution">
    <text evidence="4">The sequence shown here is derived from an EMBL/GenBank/DDBJ whole genome shotgun (WGS) entry which is preliminary data.</text>
</comment>
<feature type="transmembrane region" description="Helical" evidence="2">
    <location>
        <begin position="307"/>
        <end position="328"/>
    </location>
</feature>
<feature type="transmembrane region" description="Helical" evidence="2">
    <location>
        <begin position="201"/>
        <end position="226"/>
    </location>
</feature>
<dbReference type="EMBL" id="BGOW01000015">
    <property type="protein sequence ID" value="GBL45985.1"/>
    <property type="molecule type" value="Genomic_DNA"/>
</dbReference>
<reference evidence="4 5" key="1">
    <citation type="journal article" date="2019" name="Front. Microbiol.">
        <title>Genomes of Neutrophilic Sulfur-Oxidizing Chemolithoautotrophs Representing 9 Proteobacterial Species From 8 Genera.</title>
        <authorList>
            <person name="Watanabe T."/>
            <person name="Kojima H."/>
            <person name="Umezawa K."/>
            <person name="Hori C."/>
            <person name="Takasuka T.E."/>
            <person name="Kato Y."/>
            <person name="Fukui M."/>
        </authorList>
    </citation>
    <scope>NUCLEOTIDE SEQUENCE [LARGE SCALE GENOMIC DNA]</scope>
    <source>
        <strain evidence="4 5">TTN</strain>
    </source>
</reference>
<dbReference type="GO" id="GO:0015990">
    <property type="term" value="P:electron transport coupled proton transport"/>
    <property type="evidence" value="ECO:0007669"/>
    <property type="project" value="TreeGrafter"/>
</dbReference>
<feature type="transmembrane region" description="Helical" evidence="2">
    <location>
        <begin position="431"/>
        <end position="451"/>
    </location>
</feature>
<feature type="transmembrane region" description="Helical" evidence="2">
    <location>
        <begin position="144"/>
        <end position="162"/>
    </location>
</feature>
<feature type="transmembrane region" description="Helical" evidence="2">
    <location>
        <begin position="91"/>
        <end position="114"/>
    </location>
</feature>
<dbReference type="PANTHER" id="PTHR10422:SF43">
    <property type="entry name" value="NITRIC OXIDE REDUCTASE SUBUNIT B"/>
    <property type="match status" value="1"/>
</dbReference>
<keyword evidence="2" id="KW-1133">Transmembrane helix</keyword>
<dbReference type="Gene3D" id="1.20.210.10">
    <property type="entry name" value="Cytochrome c oxidase-like, subunit I domain"/>
    <property type="match status" value="1"/>
</dbReference>
<keyword evidence="2" id="KW-0812">Transmembrane</keyword>
<dbReference type="PANTHER" id="PTHR10422">
    <property type="entry name" value="CYTOCHROME C OXIDASE SUBUNIT 1"/>
    <property type="match status" value="1"/>
</dbReference>
<dbReference type="InterPro" id="IPR036927">
    <property type="entry name" value="Cyt_c_oxase-like_su1_sf"/>
</dbReference>
<keyword evidence="1" id="KW-0813">Transport</keyword>
<feature type="transmembrane region" description="Helical" evidence="2">
    <location>
        <begin position="169"/>
        <end position="189"/>
    </location>
</feature>
<keyword evidence="1" id="KW-0249">Electron transport</keyword>
<dbReference type="InterPro" id="IPR000883">
    <property type="entry name" value="Cyt_C_Oxase_1"/>
</dbReference>
<evidence type="ECO:0000256" key="1">
    <source>
        <dbReference type="ARBA" id="ARBA00022660"/>
    </source>
</evidence>